<evidence type="ECO:0000256" key="2">
    <source>
        <dbReference type="ARBA" id="ARBA00009677"/>
    </source>
</evidence>
<dbReference type="Pfam" id="PF00460">
    <property type="entry name" value="Flg_bb_rod"/>
    <property type="match status" value="1"/>
</dbReference>
<organism evidence="7 8">
    <name type="scientific">Bacteriovorax stolpii</name>
    <name type="common">Bdellovibrio stolpii</name>
    <dbReference type="NCBI Taxonomy" id="960"/>
    <lineage>
        <taxon>Bacteria</taxon>
        <taxon>Pseudomonadati</taxon>
        <taxon>Bdellovibrionota</taxon>
        <taxon>Bacteriovoracia</taxon>
        <taxon>Bacteriovoracales</taxon>
        <taxon>Bacteriovoracaceae</taxon>
        <taxon>Bacteriovorax</taxon>
    </lineage>
</organism>
<sequence length="135" mass="14998">MEINDKTMQALQASLKFRQLRQELHASNIANAETPGYKAKKLDFEEALARALDTDEQLTMKTTDSKHFNVGGGGFNNLQPEIYEDSNGIVDPTGNTVDRDQEMAEMAENKVMYDATVQLINKKLGLLKYAIGSGQ</sequence>
<comment type="subcellular location">
    <subcellularLocation>
        <location evidence="1 6">Bacterial flagellum basal body</location>
    </subcellularLocation>
</comment>
<dbReference type="InterPro" id="IPR001444">
    <property type="entry name" value="Flag_bb_rod_N"/>
</dbReference>
<dbReference type="EMBL" id="CP025704">
    <property type="protein sequence ID" value="AUN96977.1"/>
    <property type="molecule type" value="Genomic_DNA"/>
</dbReference>
<evidence type="ECO:0000256" key="1">
    <source>
        <dbReference type="ARBA" id="ARBA00004117"/>
    </source>
</evidence>
<keyword evidence="8" id="KW-1185">Reference proteome</keyword>
<comment type="function">
    <text evidence="5 6">Structural component of flagellum, the bacterial motility apparatus. Part of the rod structure of flagellar basal body.</text>
</comment>
<evidence type="ECO:0000256" key="5">
    <source>
        <dbReference type="ARBA" id="ARBA00024934"/>
    </source>
</evidence>
<dbReference type="OrthoDB" id="5293822at2"/>
<dbReference type="GO" id="GO:0071978">
    <property type="term" value="P:bacterial-type flagellum-dependent swarming motility"/>
    <property type="evidence" value="ECO:0007669"/>
    <property type="project" value="TreeGrafter"/>
</dbReference>
<dbReference type="GO" id="GO:0030694">
    <property type="term" value="C:bacterial-type flagellum basal body, rod"/>
    <property type="evidence" value="ECO:0007669"/>
    <property type="project" value="InterPro"/>
</dbReference>
<dbReference type="PIRSF" id="PIRSF002889">
    <property type="entry name" value="Rod_FlgB"/>
    <property type="match status" value="1"/>
</dbReference>
<dbReference type="KEGG" id="bsto:C0V70_02420"/>
<comment type="similarity">
    <text evidence="2 6">Belongs to the flagella basal body rod proteins family.</text>
</comment>
<keyword evidence="7" id="KW-0966">Cell projection</keyword>
<dbReference type="RefSeq" id="WP_102242272.1">
    <property type="nucleotide sequence ID" value="NZ_CP025704.1"/>
</dbReference>
<comment type="subunit">
    <text evidence="6">The basal body constitutes a major portion of the flagellar organelle and consists of a number of rings mounted on a central rod.</text>
</comment>
<evidence type="ECO:0000256" key="3">
    <source>
        <dbReference type="ARBA" id="ARBA00014376"/>
    </source>
</evidence>
<dbReference type="PANTHER" id="PTHR30435">
    <property type="entry name" value="FLAGELLAR PROTEIN"/>
    <property type="match status" value="1"/>
</dbReference>
<evidence type="ECO:0000256" key="6">
    <source>
        <dbReference type="PIRNR" id="PIRNR002889"/>
    </source>
</evidence>
<dbReference type="Proteomes" id="UP000235584">
    <property type="component" value="Chromosome"/>
</dbReference>
<protein>
    <recommendedName>
        <fullName evidence="3 6">Flagellar basal body rod protein FlgB</fullName>
    </recommendedName>
</protein>
<evidence type="ECO:0000313" key="8">
    <source>
        <dbReference type="Proteomes" id="UP000235584"/>
    </source>
</evidence>
<dbReference type="InterPro" id="IPR006300">
    <property type="entry name" value="FlgB"/>
</dbReference>
<gene>
    <name evidence="7" type="primary">flgB</name>
    <name evidence="7" type="ORF">C0V70_02420</name>
</gene>
<dbReference type="AlphaFoldDB" id="A0A2K9NN92"/>
<keyword evidence="7" id="KW-0282">Flagellum</keyword>
<evidence type="ECO:0000313" key="7">
    <source>
        <dbReference type="EMBL" id="AUN96977.1"/>
    </source>
</evidence>
<reference evidence="7 8" key="1">
    <citation type="submission" date="2018-01" db="EMBL/GenBank/DDBJ databases">
        <title>Complete genome sequence of Bacteriovorax stolpii DSM12778.</title>
        <authorList>
            <person name="Tang B."/>
            <person name="Chang J."/>
        </authorList>
    </citation>
    <scope>NUCLEOTIDE SEQUENCE [LARGE SCALE GENOMIC DNA]</scope>
    <source>
        <strain evidence="7 8">DSM 12778</strain>
    </source>
</reference>
<keyword evidence="4 6" id="KW-0975">Bacterial flagellum</keyword>
<accession>A0A2K9NN92</accession>
<proteinExistence type="inferred from homology"/>
<dbReference type="NCBIfam" id="TIGR01396">
    <property type="entry name" value="FlgB"/>
    <property type="match status" value="1"/>
</dbReference>
<dbReference type="PANTHER" id="PTHR30435:SF12">
    <property type="entry name" value="FLAGELLAR BASAL BODY ROD PROTEIN FLGB"/>
    <property type="match status" value="1"/>
</dbReference>
<evidence type="ECO:0000256" key="4">
    <source>
        <dbReference type="ARBA" id="ARBA00023143"/>
    </source>
</evidence>
<name>A0A2K9NN92_BACTC</name>
<keyword evidence="7" id="KW-0969">Cilium</keyword>